<protein>
    <recommendedName>
        <fullName evidence="3">Lipoyl-binding domain-containing protein</fullName>
    </recommendedName>
</protein>
<dbReference type="CDD" id="cd06849">
    <property type="entry name" value="lipoyl_domain"/>
    <property type="match status" value="1"/>
</dbReference>
<reference evidence="4 5" key="1">
    <citation type="submission" date="2024-08" db="EMBL/GenBank/DDBJ databases">
        <title>Gnathostoma spinigerum genome.</title>
        <authorList>
            <person name="Gonzalez-Bertolin B."/>
            <person name="Monzon S."/>
            <person name="Zaballos A."/>
            <person name="Jimenez P."/>
            <person name="Dekumyoy P."/>
            <person name="Varona S."/>
            <person name="Cuesta I."/>
            <person name="Sumanam S."/>
            <person name="Adisakwattana P."/>
            <person name="Gasser R.B."/>
            <person name="Hernandez-Gonzalez A."/>
            <person name="Young N.D."/>
            <person name="Perteguer M.J."/>
        </authorList>
    </citation>
    <scope>NUCLEOTIDE SEQUENCE [LARGE SCALE GENOMIC DNA]</scope>
    <source>
        <strain evidence="4">AL3</strain>
        <tissue evidence="4">Liver</tissue>
    </source>
</reference>
<dbReference type="InterPro" id="IPR045257">
    <property type="entry name" value="E2/Pdx1"/>
</dbReference>
<feature type="domain" description="Lipoyl-binding" evidence="3">
    <location>
        <begin position="79"/>
        <end position="159"/>
    </location>
</feature>
<evidence type="ECO:0000256" key="2">
    <source>
        <dbReference type="ARBA" id="ARBA00022946"/>
    </source>
</evidence>
<sequence length="161" mass="17254">MTKLPARSLPSSLISALNGARAVSSVLVTRPLSSLHVGTVSSRLSPLFGVSSVQSASQINATTSIKIVRFYGDGGLPPHKKIPLPALSPTMEKGTLVSWQKKEGDQLAEGDLLCEIETDKATMGFETPEEGYLAKILIPEGTKEIPIGKVNFSLLIERIFH</sequence>
<dbReference type="PANTHER" id="PTHR23151:SF90">
    <property type="entry name" value="DIHYDROLIPOYLLYSINE-RESIDUE ACETYLTRANSFERASE COMPONENT OF PYRUVATE DEHYDROGENASE COMPLEX, MITOCHONDRIAL-RELATED"/>
    <property type="match status" value="1"/>
</dbReference>
<accession>A0ABD6ENQ7</accession>
<dbReference type="PROSITE" id="PS50968">
    <property type="entry name" value="BIOTINYL_LIPOYL"/>
    <property type="match status" value="1"/>
</dbReference>
<dbReference type="InterPro" id="IPR003016">
    <property type="entry name" value="2-oxoA_DH_lipoyl-BS"/>
</dbReference>
<dbReference type="FunFam" id="2.40.50.100:FF:000010">
    <property type="entry name" value="Acetyltransferase component of pyruvate dehydrogenase complex"/>
    <property type="match status" value="1"/>
</dbReference>
<dbReference type="InterPro" id="IPR000089">
    <property type="entry name" value="Biotin_lipoyl"/>
</dbReference>
<dbReference type="PROSITE" id="PS00189">
    <property type="entry name" value="LIPOYL"/>
    <property type="match status" value="1"/>
</dbReference>
<dbReference type="EMBL" id="JBGFUD010002709">
    <property type="protein sequence ID" value="MFH4977910.1"/>
    <property type="molecule type" value="Genomic_DNA"/>
</dbReference>
<dbReference type="AlphaFoldDB" id="A0ABD6ENQ7"/>
<evidence type="ECO:0000256" key="1">
    <source>
        <dbReference type="ARBA" id="ARBA00022823"/>
    </source>
</evidence>
<keyword evidence="5" id="KW-1185">Reference proteome</keyword>
<name>A0ABD6ENQ7_9BILA</name>
<evidence type="ECO:0000313" key="4">
    <source>
        <dbReference type="EMBL" id="MFH4977910.1"/>
    </source>
</evidence>
<organism evidence="4 5">
    <name type="scientific">Gnathostoma spinigerum</name>
    <dbReference type="NCBI Taxonomy" id="75299"/>
    <lineage>
        <taxon>Eukaryota</taxon>
        <taxon>Metazoa</taxon>
        <taxon>Ecdysozoa</taxon>
        <taxon>Nematoda</taxon>
        <taxon>Chromadorea</taxon>
        <taxon>Rhabditida</taxon>
        <taxon>Spirurina</taxon>
        <taxon>Gnathostomatomorpha</taxon>
        <taxon>Gnathostomatoidea</taxon>
        <taxon>Gnathostomatidae</taxon>
        <taxon>Gnathostoma</taxon>
    </lineage>
</organism>
<dbReference type="PANTHER" id="PTHR23151">
    <property type="entry name" value="DIHYDROLIPOAMIDE ACETYL/SUCCINYL-TRANSFERASE-RELATED"/>
    <property type="match status" value="1"/>
</dbReference>
<gene>
    <name evidence="4" type="ORF">AB6A40_004619</name>
</gene>
<dbReference type="Proteomes" id="UP001608902">
    <property type="component" value="Unassembled WGS sequence"/>
</dbReference>
<proteinExistence type="predicted"/>
<comment type="caution">
    <text evidence="4">The sequence shown here is derived from an EMBL/GenBank/DDBJ whole genome shotgun (WGS) entry which is preliminary data.</text>
</comment>
<dbReference type="Pfam" id="PF00364">
    <property type="entry name" value="Biotin_lipoyl"/>
    <property type="match status" value="1"/>
</dbReference>
<evidence type="ECO:0000313" key="5">
    <source>
        <dbReference type="Proteomes" id="UP001608902"/>
    </source>
</evidence>
<dbReference type="InterPro" id="IPR011053">
    <property type="entry name" value="Single_hybrid_motif"/>
</dbReference>
<keyword evidence="1" id="KW-0450">Lipoyl</keyword>
<evidence type="ECO:0000259" key="3">
    <source>
        <dbReference type="PROSITE" id="PS50968"/>
    </source>
</evidence>
<dbReference type="SUPFAM" id="SSF51230">
    <property type="entry name" value="Single hybrid motif"/>
    <property type="match status" value="1"/>
</dbReference>
<dbReference type="Gene3D" id="2.40.50.100">
    <property type="match status" value="1"/>
</dbReference>
<dbReference type="GO" id="GO:0045333">
    <property type="term" value="P:cellular respiration"/>
    <property type="evidence" value="ECO:0007669"/>
    <property type="project" value="UniProtKB-ARBA"/>
</dbReference>
<keyword evidence="2" id="KW-0809">Transit peptide</keyword>